<organism evidence="2 3">
    <name type="scientific">Alteromonas australica</name>
    <dbReference type="NCBI Taxonomy" id="589873"/>
    <lineage>
        <taxon>Bacteria</taxon>
        <taxon>Pseudomonadati</taxon>
        <taxon>Pseudomonadota</taxon>
        <taxon>Gammaproteobacteria</taxon>
        <taxon>Alteromonadales</taxon>
        <taxon>Alteromonadaceae</taxon>
        <taxon>Alteromonas/Salinimonas group</taxon>
        <taxon>Alteromonas</taxon>
    </lineage>
</organism>
<evidence type="ECO:0000313" key="2">
    <source>
        <dbReference type="EMBL" id="HBU50946.1"/>
    </source>
</evidence>
<reference evidence="2 3" key="1">
    <citation type="journal article" date="2018" name="Nat. Biotechnol.">
        <title>A standardized bacterial taxonomy based on genome phylogeny substantially revises the tree of life.</title>
        <authorList>
            <person name="Parks D.H."/>
            <person name="Chuvochina M."/>
            <person name="Waite D.W."/>
            <person name="Rinke C."/>
            <person name="Skarshewski A."/>
            <person name="Chaumeil P.A."/>
            <person name="Hugenholtz P."/>
        </authorList>
    </citation>
    <scope>NUCLEOTIDE SEQUENCE [LARGE SCALE GENOMIC DNA]</scope>
    <source>
        <strain evidence="2">UBA11621</strain>
    </source>
</reference>
<evidence type="ECO:0000256" key="1">
    <source>
        <dbReference type="SAM" id="Phobius"/>
    </source>
</evidence>
<accession>A0A358DXH3</accession>
<keyword evidence="1" id="KW-1133">Transmembrane helix</keyword>
<sequence>MGSNMFIVSKRFISFTLITSLYLSGCVYVADDDEEGDSYGYAQYVNLVPQSPEIEFIVEDESEAT</sequence>
<keyword evidence="1" id="KW-0472">Membrane</keyword>
<evidence type="ECO:0000313" key="3">
    <source>
        <dbReference type="Proteomes" id="UP000264779"/>
    </source>
</evidence>
<dbReference type="AlphaFoldDB" id="A0A358DXH3"/>
<dbReference type="Proteomes" id="UP000264779">
    <property type="component" value="Unassembled WGS sequence"/>
</dbReference>
<keyword evidence="1" id="KW-0812">Transmembrane</keyword>
<feature type="transmembrane region" description="Helical" evidence="1">
    <location>
        <begin position="12"/>
        <end position="30"/>
    </location>
</feature>
<name>A0A358DXH3_9ALTE</name>
<feature type="non-terminal residue" evidence="2">
    <location>
        <position position="65"/>
    </location>
</feature>
<proteinExistence type="predicted"/>
<comment type="caution">
    <text evidence="2">The sequence shown here is derived from an EMBL/GenBank/DDBJ whole genome shotgun (WGS) entry which is preliminary data.</text>
</comment>
<dbReference type="EMBL" id="DONK01000100">
    <property type="protein sequence ID" value="HBU50946.1"/>
    <property type="molecule type" value="Genomic_DNA"/>
</dbReference>
<gene>
    <name evidence="2" type="ORF">DEB45_06785</name>
</gene>
<protein>
    <submittedName>
        <fullName evidence="2">Uncharacterized protein</fullName>
    </submittedName>
</protein>